<reference evidence="1 2" key="1">
    <citation type="journal article" date="2018" name="BMC Genomics">
        <title>Comparative genome analyses reveal sequence features reflecting distinct modes of host-adaptation between dicot and monocot powdery mildew.</title>
        <authorList>
            <person name="Wu Y."/>
            <person name="Ma X."/>
            <person name="Pan Z."/>
            <person name="Kale S.D."/>
            <person name="Song Y."/>
            <person name="King H."/>
            <person name="Zhang Q."/>
            <person name="Presley C."/>
            <person name="Deng X."/>
            <person name="Wei C.I."/>
            <person name="Xiao S."/>
        </authorList>
    </citation>
    <scope>NUCLEOTIDE SEQUENCE [LARGE SCALE GENOMIC DNA]</scope>
    <source>
        <strain evidence="1">UMSG2</strain>
    </source>
</reference>
<sequence length="152" mass="17678">MLGFCSAMDVPLLYKNSPPRNSPSIGSLLRAFFQKLSSPGAYSLEEVITGAKCANGKDYKEEELQGAVNRGLKTLEAEHKYHEKRDMKYKPKPEEKLPPNQDYYYEYINVYISFDSVVFTREGKLMNVVYFYEMESFQCQLTKSERRIERIS</sequence>
<accession>A0A420I878</accession>
<dbReference type="Proteomes" id="UP000286134">
    <property type="component" value="Unassembled WGS sequence"/>
</dbReference>
<dbReference type="EMBL" id="MCFK01000160">
    <property type="protein sequence ID" value="RKF65917.1"/>
    <property type="molecule type" value="Genomic_DNA"/>
</dbReference>
<dbReference type="AlphaFoldDB" id="A0A420I878"/>
<evidence type="ECO:0000313" key="2">
    <source>
        <dbReference type="Proteomes" id="UP000286134"/>
    </source>
</evidence>
<keyword evidence="2" id="KW-1185">Reference proteome</keyword>
<evidence type="ECO:0000313" key="1">
    <source>
        <dbReference type="EMBL" id="RKF65917.1"/>
    </source>
</evidence>
<protein>
    <submittedName>
        <fullName evidence="1">Uncharacterized protein</fullName>
    </submittedName>
</protein>
<name>A0A420I878_9PEZI</name>
<gene>
    <name evidence="1" type="ORF">OnM2_001037</name>
</gene>
<organism evidence="1 2">
    <name type="scientific">Erysiphe neolycopersici</name>
    <dbReference type="NCBI Taxonomy" id="212602"/>
    <lineage>
        <taxon>Eukaryota</taxon>
        <taxon>Fungi</taxon>
        <taxon>Dikarya</taxon>
        <taxon>Ascomycota</taxon>
        <taxon>Pezizomycotina</taxon>
        <taxon>Leotiomycetes</taxon>
        <taxon>Erysiphales</taxon>
        <taxon>Erysiphaceae</taxon>
        <taxon>Erysiphe</taxon>
    </lineage>
</organism>
<proteinExistence type="predicted"/>
<comment type="caution">
    <text evidence="1">The sequence shown here is derived from an EMBL/GenBank/DDBJ whole genome shotgun (WGS) entry which is preliminary data.</text>
</comment>